<evidence type="ECO:0000313" key="6">
    <source>
        <dbReference type="Proteomes" id="UP000037397"/>
    </source>
</evidence>
<dbReference type="InterPro" id="IPR000835">
    <property type="entry name" value="HTH_MarR-typ"/>
</dbReference>
<sequence length="167" mass="18305">MARDAVDEILDQWRTARPDLDASPMGVLGRLSRATRIAERQQQVLFSEHGLQQSEFDLLATLRRAGGPRGMTAGALADAAMKTSGAITNRIDRLVAKDFVTRDVDPASRRTVLVALTPKGRRLIDRAVAEHIENERDILAGLSLRQQDQLAGLLRTLLVSLDDVGRG</sequence>
<evidence type="ECO:0000259" key="4">
    <source>
        <dbReference type="PROSITE" id="PS50995"/>
    </source>
</evidence>
<dbReference type="PANTHER" id="PTHR33164:SF104">
    <property type="entry name" value="TRANSCRIPTIONAL REGULATORY PROTEIN"/>
    <property type="match status" value="1"/>
</dbReference>
<dbReference type="PROSITE" id="PS01117">
    <property type="entry name" value="HTH_MARR_1"/>
    <property type="match status" value="1"/>
</dbReference>
<keyword evidence="2" id="KW-0238">DNA-binding</keyword>
<keyword evidence="6" id="KW-1185">Reference proteome</keyword>
<dbReference type="SMART" id="SM00347">
    <property type="entry name" value="HTH_MARR"/>
    <property type="match status" value="1"/>
</dbReference>
<dbReference type="InterPro" id="IPR036388">
    <property type="entry name" value="WH-like_DNA-bd_sf"/>
</dbReference>
<keyword evidence="3" id="KW-0804">Transcription</keyword>
<dbReference type="GO" id="GO:0003677">
    <property type="term" value="F:DNA binding"/>
    <property type="evidence" value="ECO:0007669"/>
    <property type="project" value="UniProtKB-KW"/>
</dbReference>
<dbReference type="InterPro" id="IPR023187">
    <property type="entry name" value="Tscrpt_reg_MarR-type_CS"/>
</dbReference>
<protein>
    <submittedName>
        <fullName evidence="5">MarR family transcriptional regulator</fullName>
    </submittedName>
</protein>
<dbReference type="Gene3D" id="1.10.10.10">
    <property type="entry name" value="Winged helix-like DNA-binding domain superfamily/Winged helix DNA-binding domain"/>
    <property type="match status" value="1"/>
</dbReference>
<proteinExistence type="predicted"/>
<evidence type="ECO:0000256" key="3">
    <source>
        <dbReference type="ARBA" id="ARBA00023163"/>
    </source>
</evidence>
<dbReference type="Proteomes" id="UP000037397">
    <property type="component" value="Unassembled WGS sequence"/>
</dbReference>
<dbReference type="PRINTS" id="PR00598">
    <property type="entry name" value="HTHMARR"/>
</dbReference>
<dbReference type="InterPro" id="IPR036390">
    <property type="entry name" value="WH_DNA-bd_sf"/>
</dbReference>
<accession>A0A0L6CLB5</accession>
<organism evidence="5 6">
    <name type="scientific">Luteipulveratus halotolerans</name>
    <dbReference type="NCBI Taxonomy" id="1631356"/>
    <lineage>
        <taxon>Bacteria</taxon>
        <taxon>Bacillati</taxon>
        <taxon>Actinomycetota</taxon>
        <taxon>Actinomycetes</taxon>
        <taxon>Micrococcales</taxon>
        <taxon>Dermacoccaceae</taxon>
        <taxon>Luteipulveratus</taxon>
    </lineage>
</organism>
<dbReference type="RefSeq" id="WP_050671024.1">
    <property type="nucleotide sequence ID" value="NZ_LAIR01000002.1"/>
</dbReference>
<dbReference type="InterPro" id="IPR039422">
    <property type="entry name" value="MarR/SlyA-like"/>
</dbReference>
<dbReference type="GO" id="GO:0006950">
    <property type="term" value="P:response to stress"/>
    <property type="evidence" value="ECO:0007669"/>
    <property type="project" value="TreeGrafter"/>
</dbReference>
<dbReference type="PATRIC" id="fig|1631356.3.peg.3508"/>
<keyword evidence="1" id="KW-0805">Transcription regulation</keyword>
<dbReference type="Pfam" id="PF12802">
    <property type="entry name" value="MarR_2"/>
    <property type="match status" value="1"/>
</dbReference>
<evidence type="ECO:0000256" key="1">
    <source>
        <dbReference type="ARBA" id="ARBA00023015"/>
    </source>
</evidence>
<dbReference type="SUPFAM" id="SSF46785">
    <property type="entry name" value="Winged helix' DNA-binding domain"/>
    <property type="match status" value="1"/>
</dbReference>
<dbReference type="GO" id="GO:0003700">
    <property type="term" value="F:DNA-binding transcription factor activity"/>
    <property type="evidence" value="ECO:0007669"/>
    <property type="project" value="InterPro"/>
</dbReference>
<name>A0A0L6CLB5_9MICO</name>
<feature type="domain" description="HTH marR-type" evidence="4">
    <location>
        <begin position="21"/>
        <end position="159"/>
    </location>
</feature>
<dbReference type="PROSITE" id="PS50995">
    <property type="entry name" value="HTH_MARR_2"/>
    <property type="match status" value="1"/>
</dbReference>
<dbReference type="AlphaFoldDB" id="A0A0L6CLB5"/>
<dbReference type="PANTHER" id="PTHR33164">
    <property type="entry name" value="TRANSCRIPTIONAL REGULATOR, MARR FAMILY"/>
    <property type="match status" value="1"/>
</dbReference>
<evidence type="ECO:0000313" key="5">
    <source>
        <dbReference type="EMBL" id="KNX38552.1"/>
    </source>
</evidence>
<evidence type="ECO:0000256" key="2">
    <source>
        <dbReference type="ARBA" id="ARBA00023125"/>
    </source>
</evidence>
<gene>
    <name evidence="5" type="ORF">VV01_17610</name>
</gene>
<dbReference type="OrthoDB" id="3237509at2"/>
<comment type="caution">
    <text evidence="5">The sequence shown here is derived from an EMBL/GenBank/DDBJ whole genome shotgun (WGS) entry which is preliminary data.</text>
</comment>
<reference evidence="6" key="1">
    <citation type="submission" date="2015-03" db="EMBL/GenBank/DDBJ databases">
        <title>Luteipulveratus halotolerans sp. nov., a novel actinobacterium (Dermacoccaceae) from Sarawak, Malaysia.</title>
        <authorList>
            <person name="Juboi H."/>
            <person name="Basik A."/>
            <person name="Shamsul S.S."/>
            <person name="Arnold P."/>
            <person name="Schmitt E.K."/>
            <person name="Sanglier J.-J."/>
            <person name="Yeo T."/>
        </authorList>
    </citation>
    <scope>NUCLEOTIDE SEQUENCE [LARGE SCALE GENOMIC DNA]</scope>
    <source>
        <strain evidence="6">C296001</strain>
    </source>
</reference>
<dbReference type="EMBL" id="LAIR01000002">
    <property type="protein sequence ID" value="KNX38552.1"/>
    <property type="molecule type" value="Genomic_DNA"/>
</dbReference>